<proteinExistence type="predicted"/>
<reference evidence="1" key="1">
    <citation type="journal article" date="2015" name="Nature">
        <title>Complex archaea that bridge the gap between prokaryotes and eukaryotes.</title>
        <authorList>
            <person name="Spang A."/>
            <person name="Saw J.H."/>
            <person name="Jorgensen S.L."/>
            <person name="Zaremba-Niedzwiedzka K."/>
            <person name="Martijn J."/>
            <person name="Lind A.E."/>
            <person name="van Eijk R."/>
            <person name="Schleper C."/>
            <person name="Guy L."/>
            <person name="Ettema T.J."/>
        </authorList>
    </citation>
    <scope>NUCLEOTIDE SEQUENCE</scope>
</reference>
<accession>A0A0F9R6A0</accession>
<dbReference type="AlphaFoldDB" id="A0A0F9R6A0"/>
<evidence type="ECO:0000313" key="1">
    <source>
        <dbReference type="EMBL" id="KKN50259.1"/>
    </source>
</evidence>
<name>A0A0F9R6A0_9ZZZZ</name>
<protein>
    <submittedName>
        <fullName evidence="1">Uncharacterized protein</fullName>
    </submittedName>
</protein>
<dbReference type="EMBL" id="LAZR01001124">
    <property type="protein sequence ID" value="KKN50259.1"/>
    <property type="molecule type" value="Genomic_DNA"/>
</dbReference>
<gene>
    <name evidence="1" type="ORF">LCGC14_0634510</name>
</gene>
<sequence length="232" mass="27563">MSSDTTYSKSQIGTDQTSINFFDEKDLIYKETPQNIPTYLINDEDIFQSTRISEDYLRKIKEFISLIGDSQEINEQRPISLESTISYLSEKLISRFIDKKLFLSKNYRILKNEINRSRYHVLNLKDNWDGEGSKGFNLVVWKEASSFLLRLFHKFYTKYGIIFDVPTILPVEDFSIDIHWKTDKMELTINFSEEFYNFPSFYGRDNEGNEIQGTIEKDKIHIIIFPWLKSFY</sequence>
<organism evidence="1">
    <name type="scientific">marine sediment metagenome</name>
    <dbReference type="NCBI Taxonomy" id="412755"/>
    <lineage>
        <taxon>unclassified sequences</taxon>
        <taxon>metagenomes</taxon>
        <taxon>ecological metagenomes</taxon>
    </lineage>
</organism>
<comment type="caution">
    <text evidence="1">The sequence shown here is derived from an EMBL/GenBank/DDBJ whole genome shotgun (WGS) entry which is preliminary data.</text>
</comment>